<evidence type="ECO:0000313" key="2">
    <source>
        <dbReference type="Proteomes" id="UP000789342"/>
    </source>
</evidence>
<comment type="caution">
    <text evidence="1">The sequence shown here is derived from an EMBL/GenBank/DDBJ whole genome shotgun (WGS) entry which is preliminary data.</text>
</comment>
<keyword evidence="2" id="KW-1185">Reference proteome</keyword>
<organism evidence="1 2">
    <name type="scientific">Acaulospora morrowiae</name>
    <dbReference type="NCBI Taxonomy" id="94023"/>
    <lineage>
        <taxon>Eukaryota</taxon>
        <taxon>Fungi</taxon>
        <taxon>Fungi incertae sedis</taxon>
        <taxon>Mucoromycota</taxon>
        <taxon>Glomeromycotina</taxon>
        <taxon>Glomeromycetes</taxon>
        <taxon>Diversisporales</taxon>
        <taxon>Acaulosporaceae</taxon>
        <taxon>Acaulospora</taxon>
    </lineage>
</organism>
<reference evidence="1" key="1">
    <citation type="submission" date="2021-06" db="EMBL/GenBank/DDBJ databases">
        <authorList>
            <person name="Kallberg Y."/>
            <person name="Tangrot J."/>
            <person name="Rosling A."/>
        </authorList>
    </citation>
    <scope>NUCLEOTIDE SEQUENCE</scope>
    <source>
        <strain evidence="1">CL551</strain>
    </source>
</reference>
<dbReference type="Proteomes" id="UP000789342">
    <property type="component" value="Unassembled WGS sequence"/>
</dbReference>
<proteinExistence type="predicted"/>
<sequence>MSSEIRYKLSAEKYFNHLREIKKDHLYHVGAGVVLITPGVGFVLGPVCEEESVKITTVKILKVMSAASSHQNELSKQLKLLSDNDKNQEDEWFGSQVKNPPNELRSSEKMSNLGDVFNNVATDLSMNYFARTKIYG</sequence>
<protein>
    <submittedName>
        <fullName evidence="1">442_t:CDS:1</fullName>
    </submittedName>
</protein>
<dbReference type="EMBL" id="CAJVPV010008018">
    <property type="protein sequence ID" value="CAG8625609.1"/>
    <property type="molecule type" value="Genomic_DNA"/>
</dbReference>
<gene>
    <name evidence="1" type="ORF">AMORRO_LOCUS8857</name>
</gene>
<evidence type="ECO:0000313" key="1">
    <source>
        <dbReference type="EMBL" id="CAG8625609.1"/>
    </source>
</evidence>
<dbReference type="AlphaFoldDB" id="A0A9N9D7K0"/>
<name>A0A9N9D7K0_9GLOM</name>
<accession>A0A9N9D7K0</accession>